<keyword evidence="2" id="KW-0812">Transmembrane</keyword>
<organism evidence="3 4">
    <name type="scientific">Citricoccus muralis</name>
    <dbReference type="NCBI Taxonomy" id="169134"/>
    <lineage>
        <taxon>Bacteria</taxon>
        <taxon>Bacillati</taxon>
        <taxon>Actinomycetota</taxon>
        <taxon>Actinomycetes</taxon>
        <taxon>Micrococcales</taxon>
        <taxon>Micrococcaceae</taxon>
        <taxon>Citricoccus</taxon>
    </lineage>
</organism>
<feature type="transmembrane region" description="Helical" evidence="2">
    <location>
        <begin position="6"/>
        <end position="30"/>
    </location>
</feature>
<protein>
    <submittedName>
        <fullName evidence="3">Multisubunit sodium/proton antiporter MrpG subunit</fullName>
    </submittedName>
</protein>
<dbReference type="GO" id="GO:0015385">
    <property type="term" value="F:sodium:proton antiporter activity"/>
    <property type="evidence" value="ECO:0007669"/>
    <property type="project" value="TreeGrafter"/>
</dbReference>
<accession>A0A3D9LB21</accession>
<reference evidence="3 4" key="1">
    <citation type="submission" date="2018-07" db="EMBL/GenBank/DDBJ databases">
        <title>Sequencing the genomes of 1000 actinobacteria strains.</title>
        <authorList>
            <person name="Klenk H.-P."/>
        </authorList>
    </citation>
    <scope>NUCLEOTIDE SEQUENCE [LARGE SCALE GENOMIC DNA]</scope>
    <source>
        <strain evidence="3 4">DSM 14442</strain>
    </source>
</reference>
<evidence type="ECO:0000313" key="3">
    <source>
        <dbReference type="EMBL" id="REE03571.1"/>
    </source>
</evidence>
<dbReference type="PANTHER" id="PTHR34703:SF1">
    <property type="entry name" value="ANTIPORTER SUBUNIT MNHG2-RELATED"/>
    <property type="match status" value="1"/>
</dbReference>
<keyword evidence="2" id="KW-1133">Transmembrane helix</keyword>
<gene>
    <name evidence="3" type="ORF">C8E99_1384</name>
</gene>
<dbReference type="PANTHER" id="PTHR34703">
    <property type="entry name" value="ANTIPORTER SUBUNIT MNHG2-RELATED"/>
    <property type="match status" value="1"/>
</dbReference>
<feature type="transmembrane region" description="Helical" evidence="2">
    <location>
        <begin position="69"/>
        <end position="89"/>
    </location>
</feature>
<keyword evidence="2" id="KW-0472">Membrane</keyword>
<evidence type="ECO:0000313" key="4">
    <source>
        <dbReference type="Proteomes" id="UP000256727"/>
    </source>
</evidence>
<dbReference type="AlphaFoldDB" id="A0A3D9LB21"/>
<comment type="similarity">
    <text evidence="1">Belongs to the CPA3 antiporters (TC 2.A.63) subunit G family.</text>
</comment>
<comment type="caution">
    <text evidence="3">The sequence shown here is derived from an EMBL/GenBank/DDBJ whole genome shotgun (WGS) entry which is preliminary data.</text>
</comment>
<dbReference type="OrthoDB" id="3730907at2"/>
<evidence type="ECO:0000256" key="1">
    <source>
        <dbReference type="ARBA" id="ARBA00008404"/>
    </source>
</evidence>
<dbReference type="EMBL" id="QREH01000001">
    <property type="protein sequence ID" value="REE03571.1"/>
    <property type="molecule type" value="Genomic_DNA"/>
</dbReference>
<dbReference type="Proteomes" id="UP000256727">
    <property type="component" value="Unassembled WGS sequence"/>
</dbReference>
<keyword evidence="4" id="KW-1185">Reference proteome</keyword>
<evidence type="ECO:0000256" key="2">
    <source>
        <dbReference type="SAM" id="Phobius"/>
    </source>
</evidence>
<dbReference type="RefSeq" id="WP_115931665.1">
    <property type="nucleotide sequence ID" value="NZ_QREH01000001.1"/>
</dbReference>
<dbReference type="Pfam" id="PF03334">
    <property type="entry name" value="PhaG_MnhG_YufB"/>
    <property type="match status" value="1"/>
</dbReference>
<proteinExistence type="inferred from homology"/>
<feature type="transmembrane region" description="Helical" evidence="2">
    <location>
        <begin position="42"/>
        <end position="63"/>
    </location>
</feature>
<dbReference type="InterPro" id="IPR005133">
    <property type="entry name" value="PhaG_MnhG_YufB"/>
</dbReference>
<sequence>MTGFEVYELVSAVLILGGTLLVLLSTVAMLRAKDALQMMNVFSSATGMGLPLTVIGVFVHLTGRDGFEWWTLLVSLMTIAALVIVSSMASNTLARAAYQSGAPLDPATHPQDLASED</sequence>
<name>A0A3D9LB21_9MICC</name>